<feature type="region of interest" description="Disordered" evidence="1">
    <location>
        <begin position="1"/>
        <end position="41"/>
    </location>
</feature>
<sequence length="306" mass="34850">MDEKKTIELEVAKSQLTSSSSERKKTSLSHHNWKRMRTTAKASFLKKVSLKELQQVRKGVGRRGSPLAPLSHKKRVPEKEIPEAPDTSGTGRGAGRGDTRESNPLSSKRKGGLRSRLGRRLIVEASRMAEDLLAQDEEQEELVKLKQGVQKGRLSLHRVQTSLGYVHSTLSKVTKAQSLSASYKRDKARKKKRRGGLLFKKAFRSKTSKSSVWNLAVRPVRVVFSSIALKWGAWALGGFFLLLLLMASVFGQMFPIQSEYDLNETYLYMTQLDRKKSSDTVEYYTNWEDPLLYLHFHYEAIHEDPR</sequence>
<dbReference type="AlphaFoldDB" id="A0A4Y9J6M5"/>
<protein>
    <recommendedName>
        <fullName evidence="5">CHAP domain-containing protein</fullName>
    </recommendedName>
</protein>
<keyword evidence="2" id="KW-0812">Transmembrane</keyword>
<proteinExistence type="predicted"/>
<accession>A0A4Y9J6M5</accession>
<keyword evidence="2" id="KW-1133">Transmembrane helix</keyword>
<feature type="region of interest" description="Disordered" evidence="1">
    <location>
        <begin position="55"/>
        <end position="113"/>
    </location>
</feature>
<feature type="transmembrane region" description="Helical" evidence="2">
    <location>
        <begin position="231"/>
        <end position="250"/>
    </location>
</feature>
<dbReference type="EMBL" id="SPPD01000032">
    <property type="protein sequence ID" value="TFU96650.1"/>
    <property type="molecule type" value="Genomic_DNA"/>
</dbReference>
<keyword evidence="2" id="KW-0472">Membrane</keyword>
<name>A0A4Y9J6M5_9STRE</name>
<dbReference type="Proteomes" id="UP000297253">
    <property type="component" value="Unassembled WGS sequence"/>
</dbReference>
<reference evidence="3 4" key="1">
    <citation type="submission" date="2019-03" db="EMBL/GenBank/DDBJ databases">
        <title>Diversity of the mouse oral microbiome.</title>
        <authorList>
            <person name="Joseph S."/>
            <person name="Aduse-Opoku J."/>
            <person name="Curtis M."/>
            <person name="Wade W."/>
            <person name="Hashim A."/>
        </authorList>
    </citation>
    <scope>NUCLEOTIDE SEQUENCE [LARGE SCALE GENOMIC DNA]</scope>
    <source>
        <strain evidence="3 4">WM131</strain>
    </source>
</reference>
<feature type="non-terminal residue" evidence="3">
    <location>
        <position position="306"/>
    </location>
</feature>
<evidence type="ECO:0000313" key="4">
    <source>
        <dbReference type="Proteomes" id="UP000297253"/>
    </source>
</evidence>
<comment type="caution">
    <text evidence="3">The sequence shown here is derived from an EMBL/GenBank/DDBJ whole genome shotgun (WGS) entry which is preliminary data.</text>
</comment>
<organism evidence="3 4">
    <name type="scientific">Streptococcus cuniculi</name>
    <dbReference type="NCBI Taxonomy" id="1432788"/>
    <lineage>
        <taxon>Bacteria</taxon>
        <taxon>Bacillati</taxon>
        <taxon>Bacillota</taxon>
        <taxon>Bacilli</taxon>
        <taxon>Lactobacillales</taxon>
        <taxon>Streptococcaceae</taxon>
        <taxon>Streptococcus</taxon>
    </lineage>
</organism>
<feature type="compositionally biased region" description="Basic residues" evidence="1">
    <location>
        <begin position="26"/>
        <end position="38"/>
    </location>
</feature>
<evidence type="ECO:0000256" key="2">
    <source>
        <dbReference type="SAM" id="Phobius"/>
    </source>
</evidence>
<evidence type="ECO:0000256" key="1">
    <source>
        <dbReference type="SAM" id="MobiDB-lite"/>
    </source>
</evidence>
<feature type="compositionally biased region" description="Basic and acidic residues" evidence="1">
    <location>
        <begin position="1"/>
        <end position="11"/>
    </location>
</feature>
<gene>
    <name evidence="3" type="ORF">E4T82_11670</name>
</gene>
<evidence type="ECO:0000313" key="3">
    <source>
        <dbReference type="EMBL" id="TFU96650.1"/>
    </source>
</evidence>
<evidence type="ECO:0008006" key="5">
    <source>
        <dbReference type="Google" id="ProtNLM"/>
    </source>
</evidence>